<dbReference type="Proteomes" id="UP001230504">
    <property type="component" value="Unassembled WGS sequence"/>
</dbReference>
<evidence type="ECO:0000313" key="2">
    <source>
        <dbReference type="EMBL" id="KAK1584982.1"/>
    </source>
</evidence>
<evidence type="ECO:0000313" key="3">
    <source>
        <dbReference type="Proteomes" id="UP001230504"/>
    </source>
</evidence>
<evidence type="ECO:0000256" key="1">
    <source>
        <dbReference type="SAM" id="SignalP"/>
    </source>
</evidence>
<keyword evidence="1" id="KW-0732">Signal</keyword>
<reference evidence="2" key="1">
    <citation type="submission" date="2021-06" db="EMBL/GenBank/DDBJ databases">
        <title>Comparative genomics, transcriptomics and evolutionary studies reveal genomic signatures of adaptation to plant cell wall in hemibiotrophic fungi.</title>
        <authorList>
            <consortium name="DOE Joint Genome Institute"/>
            <person name="Baroncelli R."/>
            <person name="Diaz J.F."/>
            <person name="Benocci T."/>
            <person name="Peng M."/>
            <person name="Battaglia E."/>
            <person name="Haridas S."/>
            <person name="Andreopoulos W."/>
            <person name="Labutti K."/>
            <person name="Pangilinan J."/>
            <person name="Floch G.L."/>
            <person name="Makela M.R."/>
            <person name="Henrissat B."/>
            <person name="Grigoriev I.V."/>
            <person name="Crouch J.A."/>
            <person name="De Vries R.P."/>
            <person name="Sukno S.A."/>
            <person name="Thon M.R."/>
        </authorList>
    </citation>
    <scope>NUCLEOTIDE SEQUENCE</scope>
    <source>
        <strain evidence="2">CBS 125086</strain>
    </source>
</reference>
<dbReference type="EMBL" id="JAHLJV010000049">
    <property type="protein sequence ID" value="KAK1584982.1"/>
    <property type="molecule type" value="Genomic_DNA"/>
</dbReference>
<keyword evidence="3" id="KW-1185">Reference proteome</keyword>
<proteinExistence type="predicted"/>
<dbReference type="GeneID" id="85439402"/>
<protein>
    <submittedName>
        <fullName evidence="2">Uncharacterized protein</fullName>
    </submittedName>
</protein>
<sequence>MKASVIVSIFSALIMGANACDFFDKCHCTNSDGTPAAEDIQTQACLQYAADTRGSDKPGPGNMTPTLEDNIMKCFGNTVEAGTIFHLDSCDYAGYCTGKGASGTAVCEGKFS</sequence>
<accession>A0AAD8PUZ5</accession>
<organism evidence="2 3">
    <name type="scientific">Colletotrichum navitas</name>
    <dbReference type="NCBI Taxonomy" id="681940"/>
    <lineage>
        <taxon>Eukaryota</taxon>
        <taxon>Fungi</taxon>
        <taxon>Dikarya</taxon>
        <taxon>Ascomycota</taxon>
        <taxon>Pezizomycotina</taxon>
        <taxon>Sordariomycetes</taxon>
        <taxon>Hypocreomycetidae</taxon>
        <taxon>Glomerellales</taxon>
        <taxon>Glomerellaceae</taxon>
        <taxon>Colletotrichum</taxon>
        <taxon>Colletotrichum graminicola species complex</taxon>
    </lineage>
</organism>
<name>A0AAD8PUZ5_9PEZI</name>
<feature type="chain" id="PRO_5042073898" evidence="1">
    <location>
        <begin position="20"/>
        <end position="112"/>
    </location>
</feature>
<dbReference type="RefSeq" id="XP_060412038.1">
    <property type="nucleotide sequence ID" value="XM_060555162.1"/>
</dbReference>
<feature type="signal peptide" evidence="1">
    <location>
        <begin position="1"/>
        <end position="19"/>
    </location>
</feature>
<dbReference type="AlphaFoldDB" id="A0AAD8PUZ5"/>
<comment type="caution">
    <text evidence="2">The sequence shown here is derived from an EMBL/GenBank/DDBJ whole genome shotgun (WGS) entry which is preliminary data.</text>
</comment>
<gene>
    <name evidence="2" type="ORF">LY79DRAFT_519652</name>
</gene>